<keyword evidence="3" id="KW-0238">DNA-binding</keyword>
<dbReference type="RefSeq" id="WP_160052865.1">
    <property type="nucleotide sequence ID" value="NZ_BMQX01000005.1"/>
</dbReference>
<evidence type="ECO:0000256" key="2">
    <source>
        <dbReference type="ARBA" id="ARBA00023015"/>
    </source>
</evidence>
<dbReference type="Proteomes" id="UP000619118">
    <property type="component" value="Unassembled WGS sequence"/>
</dbReference>
<dbReference type="Gene3D" id="3.40.190.10">
    <property type="entry name" value="Periplasmic binding protein-like II"/>
    <property type="match status" value="2"/>
</dbReference>
<feature type="domain" description="HTH lysR-type" evidence="5">
    <location>
        <begin position="10"/>
        <end position="67"/>
    </location>
</feature>
<comment type="caution">
    <text evidence="6">The sequence shown here is derived from an EMBL/GenBank/DDBJ whole genome shotgun (WGS) entry which is preliminary data.</text>
</comment>
<accession>A0ABQ2R478</accession>
<dbReference type="Pfam" id="PF00126">
    <property type="entry name" value="HTH_1"/>
    <property type="match status" value="1"/>
</dbReference>
<dbReference type="PANTHER" id="PTHR30118:SF15">
    <property type="entry name" value="TRANSCRIPTIONAL REGULATORY PROTEIN"/>
    <property type="match status" value="1"/>
</dbReference>
<protein>
    <submittedName>
        <fullName evidence="6">LysR family transcriptional regulator</fullName>
    </submittedName>
</protein>
<evidence type="ECO:0000256" key="1">
    <source>
        <dbReference type="ARBA" id="ARBA00009437"/>
    </source>
</evidence>
<dbReference type="CDD" id="cd08417">
    <property type="entry name" value="PBP2_Nitroaromatics_like"/>
    <property type="match status" value="1"/>
</dbReference>
<dbReference type="InterPro" id="IPR036388">
    <property type="entry name" value="WH-like_DNA-bd_sf"/>
</dbReference>
<dbReference type="InterPro" id="IPR000847">
    <property type="entry name" value="LysR_HTH_N"/>
</dbReference>
<dbReference type="SUPFAM" id="SSF46785">
    <property type="entry name" value="Winged helix' DNA-binding domain"/>
    <property type="match status" value="1"/>
</dbReference>
<evidence type="ECO:0000259" key="5">
    <source>
        <dbReference type="PROSITE" id="PS50931"/>
    </source>
</evidence>
<dbReference type="EMBL" id="BMQX01000005">
    <property type="protein sequence ID" value="GGQ11613.1"/>
    <property type="molecule type" value="Genomic_DNA"/>
</dbReference>
<gene>
    <name evidence="6" type="primary">nahR</name>
    <name evidence="6" type="ORF">GCM10009411_10380</name>
</gene>
<keyword evidence="4" id="KW-0804">Transcription</keyword>
<dbReference type="Pfam" id="PF03466">
    <property type="entry name" value="LysR_substrate"/>
    <property type="match status" value="1"/>
</dbReference>
<sequence>MADTKAIQQLDLNLLKIFEALYFEQNMTTAAKSLFVTPSAVSHAIKRLRLVLNDPLFVRQGQQMQPTAACQRMAPQLINALNRIREVLQQCGEFDPLTTEQTFTIAIHEALESQIMPALINHVAELIPQANIASIALSREHIARQLANGEVDLAIDVARAVNAPLMHIQLVSDPFCVLIDPQHHLCNNGTLTQEDYLLAQHVAVSSRPTGRVMEDLLLQQQGINRHIKYRCQTYQTAVKIVSNTALMLTLPRSIALQFSDSNLTVIQIPFALTDIDTHLYWHSNTQSDHALIWLRQQIEIAVERSSLVSIENEQ</sequence>
<evidence type="ECO:0000313" key="7">
    <source>
        <dbReference type="Proteomes" id="UP000619118"/>
    </source>
</evidence>
<evidence type="ECO:0000256" key="3">
    <source>
        <dbReference type="ARBA" id="ARBA00023125"/>
    </source>
</evidence>
<reference evidence="7" key="1">
    <citation type="journal article" date="2019" name="Int. J. Syst. Evol. Microbiol.">
        <title>The Global Catalogue of Microorganisms (GCM) 10K type strain sequencing project: providing services to taxonomists for standard genome sequencing and annotation.</title>
        <authorList>
            <consortium name="The Broad Institute Genomics Platform"/>
            <consortium name="The Broad Institute Genome Sequencing Center for Infectious Disease"/>
            <person name="Wu L."/>
            <person name="Ma J."/>
        </authorList>
    </citation>
    <scope>NUCLEOTIDE SEQUENCE [LARGE SCALE GENOMIC DNA]</scope>
    <source>
        <strain evidence="7">JCM 32306</strain>
    </source>
</reference>
<comment type="similarity">
    <text evidence="1">Belongs to the LysR transcriptional regulatory family.</text>
</comment>
<keyword evidence="7" id="KW-1185">Reference proteome</keyword>
<dbReference type="InterPro" id="IPR037402">
    <property type="entry name" value="YidZ_PBP2"/>
</dbReference>
<evidence type="ECO:0000313" key="6">
    <source>
        <dbReference type="EMBL" id="GGQ11613.1"/>
    </source>
</evidence>
<dbReference type="InterPro" id="IPR036390">
    <property type="entry name" value="WH_DNA-bd_sf"/>
</dbReference>
<name>A0ABQ2R478_9GAMM</name>
<dbReference type="SUPFAM" id="SSF53850">
    <property type="entry name" value="Periplasmic binding protein-like II"/>
    <property type="match status" value="1"/>
</dbReference>
<keyword evidence="2" id="KW-0805">Transcription regulation</keyword>
<evidence type="ECO:0000256" key="4">
    <source>
        <dbReference type="ARBA" id="ARBA00023163"/>
    </source>
</evidence>
<dbReference type="PROSITE" id="PS50931">
    <property type="entry name" value="HTH_LYSR"/>
    <property type="match status" value="1"/>
</dbReference>
<organism evidence="6 7">
    <name type="scientific">Shewanella litoralis</name>
    <dbReference type="NCBI Taxonomy" id="2282700"/>
    <lineage>
        <taxon>Bacteria</taxon>
        <taxon>Pseudomonadati</taxon>
        <taxon>Pseudomonadota</taxon>
        <taxon>Gammaproteobacteria</taxon>
        <taxon>Alteromonadales</taxon>
        <taxon>Shewanellaceae</taxon>
        <taxon>Shewanella</taxon>
    </lineage>
</organism>
<dbReference type="InterPro" id="IPR050389">
    <property type="entry name" value="LysR-type_TF"/>
</dbReference>
<dbReference type="Gene3D" id="1.10.10.10">
    <property type="entry name" value="Winged helix-like DNA-binding domain superfamily/Winged helix DNA-binding domain"/>
    <property type="match status" value="1"/>
</dbReference>
<proteinExistence type="inferred from homology"/>
<dbReference type="PANTHER" id="PTHR30118">
    <property type="entry name" value="HTH-TYPE TRANSCRIPTIONAL REGULATOR LEUO-RELATED"/>
    <property type="match status" value="1"/>
</dbReference>
<dbReference type="InterPro" id="IPR005119">
    <property type="entry name" value="LysR_subst-bd"/>
</dbReference>